<comment type="caution">
    <text evidence="9">The sequence shown here is derived from an EMBL/GenBank/DDBJ whole genome shotgun (WGS) entry which is preliminary data.</text>
</comment>
<dbReference type="InterPro" id="IPR001870">
    <property type="entry name" value="B30.2/SPRY"/>
</dbReference>
<dbReference type="SMART" id="SM00449">
    <property type="entry name" value="SPRY"/>
    <property type="match status" value="1"/>
</dbReference>
<evidence type="ECO:0000256" key="5">
    <source>
        <dbReference type="SAM" id="Coils"/>
    </source>
</evidence>
<dbReference type="PROSITE" id="PS50119">
    <property type="entry name" value="ZF_BBOX"/>
    <property type="match status" value="1"/>
</dbReference>
<dbReference type="InterPro" id="IPR017907">
    <property type="entry name" value="Znf_RING_CS"/>
</dbReference>
<keyword evidence="10" id="KW-1185">Reference proteome</keyword>
<dbReference type="OrthoDB" id="6270329at2759"/>
<dbReference type="AlphaFoldDB" id="A0A8T1RZD4"/>
<dbReference type="SUPFAM" id="SSF49899">
    <property type="entry name" value="Concanavalin A-like lectins/glucanases"/>
    <property type="match status" value="1"/>
</dbReference>
<reference evidence="9 10" key="1">
    <citation type="journal article" date="2020" name="G3 (Bethesda)">
        <title>Draft Genome of the Common Snapping Turtle, Chelydra serpentina, a Model for Phenotypic Plasticity in Reptiles.</title>
        <authorList>
            <person name="Das D."/>
            <person name="Singh S.K."/>
            <person name="Bierstedt J."/>
            <person name="Erickson A."/>
            <person name="Galli G.L.J."/>
            <person name="Crossley D.A. 2nd"/>
            <person name="Rhen T."/>
        </authorList>
    </citation>
    <scope>NUCLEOTIDE SEQUENCE [LARGE SCALE GENOMIC DNA]</scope>
    <source>
        <strain evidence="9">KW</strain>
    </source>
</reference>
<organism evidence="9 10">
    <name type="scientific">Chelydra serpentina</name>
    <name type="common">Snapping turtle</name>
    <name type="synonym">Testudo serpentina</name>
    <dbReference type="NCBI Taxonomy" id="8475"/>
    <lineage>
        <taxon>Eukaryota</taxon>
        <taxon>Metazoa</taxon>
        <taxon>Chordata</taxon>
        <taxon>Craniata</taxon>
        <taxon>Vertebrata</taxon>
        <taxon>Euteleostomi</taxon>
        <taxon>Archelosauria</taxon>
        <taxon>Testudinata</taxon>
        <taxon>Testudines</taxon>
        <taxon>Cryptodira</taxon>
        <taxon>Durocryptodira</taxon>
        <taxon>Americhelydia</taxon>
        <taxon>Chelydroidea</taxon>
        <taxon>Chelydridae</taxon>
        <taxon>Chelydra</taxon>
    </lineage>
</organism>
<feature type="domain" description="B30.2/SPRY" evidence="8">
    <location>
        <begin position="322"/>
        <end position="513"/>
    </location>
</feature>
<keyword evidence="5" id="KW-0175">Coiled coil</keyword>
<dbReference type="Pfam" id="PF00643">
    <property type="entry name" value="zf-B_box"/>
    <property type="match status" value="1"/>
</dbReference>
<dbReference type="Pfam" id="PF00622">
    <property type="entry name" value="SPRY"/>
    <property type="match status" value="1"/>
</dbReference>
<keyword evidence="3" id="KW-0862">Zinc</keyword>
<dbReference type="InterPro" id="IPR000315">
    <property type="entry name" value="Znf_B-box"/>
</dbReference>
<protein>
    <submittedName>
        <fullName evidence="9">Tripartite motif-containing 27</fullName>
    </submittedName>
</protein>
<evidence type="ECO:0000259" key="8">
    <source>
        <dbReference type="PROSITE" id="PS50188"/>
    </source>
</evidence>
<evidence type="ECO:0000259" key="6">
    <source>
        <dbReference type="PROSITE" id="PS50089"/>
    </source>
</evidence>
<proteinExistence type="predicted"/>
<dbReference type="InterPro" id="IPR001841">
    <property type="entry name" value="Znf_RING"/>
</dbReference>
<dbReference type="InterPro" id="IPR013320">
    <property type="entry name" value="ConA-like_dom_sf"/>
</dbReference>
<evidence type="ECO:0000313" key="10">
    <source>
        <dbReference type="Proteomes" id="UP000765507"/>
    </source>
</evidence>
<feature type="coiled-coil region" evidence="5">
    <location>
        <begin position="160"/>
        <end position="273"/>
    </location>
</feature>
<dbReference type="SMART" id="SM00184">
    <property type="entry name" value="RING"/>
    <property type="match status" value="1"/>
</dbReference>
<evidence type="ECO:0000259" key="7">
    <source>
        <dbReference type="PROSITE" id="PS50119"/>
    </source>
</evidence>
<dbReference type="InterPro" id="IPR050143">
    <property type="entry name" value="TRIM/RBCC"/>
</dbReference>
<evidence type="ECO:0000256" key="4">
    <source>
        <dbReference type="PROSITE-ProRule" id="PRU00024"/>
    </source>
</evidence>
<dbReference type="PRINTS" id="PR01407">
    <property type="entry name" value="BUTYPHLNCDUF"/>
</dbReference>
<accession>A0A8T1RZD4</accession>
<dbReference type="CDD" id="cd19760">
    <property type="entry name" value="Bbox2_TRIM4-like"/>
    <property type="match status" value="1"/>
</dbReference>
<feature type="non-terminal residue" evidence="9">
    <location>
        <position position="513"/>
    </location>
</feature>
<dbReference type="SUPFAM" id="SSF57845">
    <property type="entry name" value="B-box zinc-binding domain"/>
    <property type="match status" value="1"/>
</dbReference>
<dbReference type="Gene3D" id="3.30.160.60">
    <property type="entry name" value="Classic Zinc Finger"/>
    <property type="match status" value="1"/>
</dbReference>
<dbReference type="CDD" id="cd16594">
    <property type="entry name" value="RING-HC_TRIM7-like_C-IV"/>
    <property type="match status" value="1"/>
</dbReference>
<feature type="domain" description="RING-type" evidence="6">
    <location>
        <begin position="47"/>
        <end position="88"/>
    </location>
</feature>
<sequence length="513" mass="58572">GSRLGNRLYKAACWVWQETKLILVHCLRGAMAAAVNPLKSLRDEATCSICLSFYKDPVSLDCGHNFCRACIAQCWEGSDPAVSCPQCRETFPQRTLRPNRQLANVVEIAKQLSVPAAAGGDLCLAHQEPFKLFCNQDQMLICVICRESQAHRAHLVVPTEEAAREHKEQIQTRLNTLKKEREELLEWKQDGEKQSQEYLEKIETEKQKILSEFEQLRQFLEEQERLLLAQLEELNKEIVKIQDENVTKLSEEISRLSDLISEIEEKCQQQTSEFLQDIKSTWSRCDKVKFEKPVAMPEDVRERVGVSAQRNVCLQEALEKFKETLPYQLNFLISKAEKEVQATPDPDVVIPCSILSTDASVIKKNQNMGYLLKENRFYPAACVLGYKGFTSGKCYWKVEVRNKNEWVLGIAKESVIHEGVISRTPEKGIWALENTGNNYSALTSPTTALNLPRSPSNILVYLDYEGKEVTFYDITSSGREQIFSFTASFTGKIIPFFGSRSVQYQSRDVYGHW</sequence>
<feature type="domain" description="B box-type" evidence="7">
    <location>
        <begin position="118"/>
        <end position="159"/>
    </location>
</feature>
<dbReference type="SMART" id="SM00336">
    <property type="entry name" value="BBOX"/>
    <property type="match status" value="1"/>
</dbReference>
<dbReference type="Gene3D" id="2.60.120.920">
    <property type="match status" value="1"/>
</dbReference>
<keyword evidence="2 4" id="KW-0863">Zinc-finger</keyword>
<dbReference type="InterPro" id="IPR003879">
    <property type="entry name" value="Butyrophylin_SPRY"/>
</dbReference>
<keyword evidence="1" id="KW-0479">Metal-binding</keyword>
<evidence type="ECO:0000256" key="2">
    <source>
        <dbReference type="ARBA" id="ARBA00022771"/>
    </source>
</evidence>
<dbReference type="SUPFAM" id="SSF57850">
    <property type="entry name" value="RING/U-box"/>
    <property type="match status" value="1"/>
</dbReference>
<dbReference type="Pfam" id="PF15227">
    <property type="entry name" value="zf-C3HC4_4"/>
    <property type="match status" value="1"/>
</dbReference>
<evidence type="ECO:0000256" key="3">
    <source>
        <dbReference type="ARBA" id="ARBA00022833"/>
    </source>
</evidence>
<name>A0A8T1RZD4_CHESE</name>
<dbReference type="InterPro" id="IPR013083">
    <property type="entry name" value="Znf_RING/FYVE/PHD"/>
</dbReference>
<dbReference type="EMBL" id="JAHGAV010001617">
    <property type="protein sequence ID" value="KAG6921930.1"/>
    <property type="molecule type" value="Genomic_DNA"/>
</dbReference>
<dbReference type="Gene3D" id="3.30.40.10">
    <property type="entry name" value="Zinc/RING finger domain, C3HC4 (zinc finger)"/>
    <property type="match status" value="1"/>
</dbReference>
<evidence type="ECO:0000313" key="9">
    <source>
        <dbReference type="EMBL" id="KAG6921930.1"/>
    </source>
</evidence>
<dbReference type="GO" id="GO:0008270">
    <property type="term" value="F:zinc ion binding"/>
    <property type="evidence" value="ECO:0007669"/>
    <property type="project" value="UniProtKB-KW"/>
</dbReference>
<dbReference type="PANTHER" id="PTHR24103">
    <property type="entry name" value="E3 UBIQUITIN-PROTEIN LIGASE TRIM"/>
    <property type="match status" value="1"/>
</dbReference>
<evidence type="ECO:0000256" key="1">
    <source>
        <dbReference type="ARBA" id="ARBA00022723"/>
    </source>
</evidence>
<dbReference type="Proteomes" id="UP000765507">
    <property type="component" value="Unassembled WGS sequence"/>
</dbReference>
<dbReference type="PROSITE" id="PS50089">
    <property type="entry name" value="ZF_RING_2"/>
    <property type="match status" value="1"/>
</dbReference>
<dbReference type="PROSITE" id="PS00518">
    <property type="entry name" value="ZF_RING_1"/>
    <property type="match status" value="1"/>
</dbReference>
<dbReference type="InterPro" id="IPR043136">
    <property type="entry name" value="B30.2/SPRY_sf"/>
</dbReference>
<dbReference type="PROSITE" id="PS50188">
    <property type="entry name" value="B302_SPRY"/>
    <property type="match status" value="1"/>
</dbReference>
<dbReference type="InterPro" id="IPR003877">
    <property type="entry name" value="SPRY_dom"/>
</dbReference>
<gene>
    <name evidence="9" type="ORF">G0U57_004635</name>
</gene>